<keyword evidence="1" id="KW-1133">Transmembrane helix</keyword>
<evidence type="ECO:0000313" key="3">
    <source>
        <dbReference type="Proteomes" id="UP000580709"/>
    </source>
</evidence>
<keyword evidence="1" id="KW-0472">Membrane</keyword>
<sequence length="107" mass="11717">MPKHLLDNPHDINNAPSKLPVLVQQAMAAVFVVGFVASGLFSATEHWRRATFTLGAAMLWLTLMRLTCDSRVIGLVAVRSRRFDALFTTALGAAMMWLAWSVDSLGS</sequence>
<comment type="caution">
    <text evidence="2">The sequence shown here is derived from an EMBL/GenBank/DDBJ whole genome shotgun (WGS) entry which is preliminary data.</text>
</comment>
<dbReference type="EMBL" id="JACEOR010000139">
    <property type="protein sequence ID" value="MBA4504518.1"/>
    <property type="molecule type" value="Genomic_DNA"/>
</dbReference>
<feature type="transmembrane region" description="Helical" evidence="1">
    <location>
        <begin position="21"/>
        <end position="41"/>
    </location>
</feature>
<evidence type="ECO:0000256" key="1">
    <source>
        <dbReference type="SAM" id="Phobius"/>
    </source>
</evidence>
<dbReference type="AlphaFoldDB" id="A0A838WVA9"/>
<evidence type="ECO:0000313" key="2">
    <source>
        <dbReference type="EMBL" id="MBA4504518.1"/>
    </source>
</evidence>
<accession>A0A838WVA9</accession>
<dbReference type="Proteomes" id="UP000580709">
    <property type="component" value="Unassembled WGS sequence"/>
</dbReference>
<proteinExistence type="predicted"/>
<dbReference type="Pfam" id="PF11222">
    <property type="entry name" value="DUF3017"/>
    <property type="match status" value="1"/>
</dbReference>
<dbReference type="InterPro" id="IPR021385">
    <property type="entry name" value="DUF3017"/>
</dbReference>
<dbReference type="RefSeq" id="WP_181729577.1">
    <property type="nucleotide sequence ID" value="NZ_JACEOR010000139.1"/>
</dbReference>
<protein>
    <submittedName>
        <fullName evidence="2">DUF3017 domain-containing protein</fullName>
    </submittedName>
</protein>
<feature type="transmembrane region" description="Helical" evidence="1">
    <location>
        <begin position="85"/>
        <end position="102"/>
    </location>
</feature>
<organism evidence="2 3">
    <name type="scientific">Corynebacterium sanguinis</name>
    <dbReference type="NCBI Taxonomy" id="2594913"/>
    <lineage>
        <taxon>Bacteria</taxon>
        <taxon>Bacillati</taxon>
        <taxon>Actinomycetota</taxon>
        <taxon>Actinomycetes</taxon>
        <taxon>Mycobacteriales</taxon>
        <taxon>Corynebacteriaceae</taxon>
        <taxon>Corynebacterium</taxon>
    </lineage>
</organism>
<keyword evidence="1" id="KW-0812">Transmembrane</keyword>
<reference evidence="2 3" key="1">
    <citation type="submission" date="2020-07" db="EMBL/GenBank/DDBJ databases">
        <authorList>
            <person name="Khare M."/>
        </authorList>
    </citation>
    <scope>NUCLEOTIDE SEQUENCE [LARGE SCALE GENOMIC DNA]</scope>
    <source>
        <strain evidence="2 3">P8776</strain>
    </source>
</reference>
<gene>
    <name evidence="2" type="ORF">H0H28_04090</name>
</gene>
<name>A0A838WVA9_9CORY</name>
<keyword evidence="3" id="KW-1185">Reference proteome</keyword>